<dbReference type="CDD" id="cd05289">
    <property type="entry name" value="MDR_like_2"/>
    <property type="match status" value="1"/>
</dbReference>
<feature type="domain" description="Enoyl reductase (ER)" evidence="2">
    <location>
        <begin position="10"/>
        <end position="317"/>
    </location>
</feature>
<evidence type="ECO:0000313" key="3">
    <source>
        <dbReference type="EMBL" id="GIE20230.1"/>
    </source>
</evidence>
<proteinExistence type="predicted"/>
<gene>
    <name evidence="3" type="ORF">Ahu01nite_033320</name>
</gene>
<dbReference type="PANTHER" id="PTHR44154:SF1">
    <property type="entry name" value="QUINONE OXIDOREDUCTASE"/>
    <property type="match status" value="1"/>
</dbReference>
<evidence type="ECO:0000259" key="2">
    <source>
        <dbReference type="SMART" id="SM00829"/>
    </source>
</evidence>
<name>A0ABQ3ZNS2_9ACTN</name>
<reference evidence="3 4" key="1">
    <citation type="submission" date="2021-01" db="EMBL/GenBank/DDBJ databases">
        <title>Whole genome shotgun sequence of Actinoplanes humidus NBRC 14915.</title>
        <authorList>
            <person name="Komaki H."/>
            <person name="Tamura T."/>
        </authorList>
    </citation>
    <scope>NUCLEOTIDE SEQUENCE [LARGE SCALE GENOMIC DNA]</scope>
    <source>
        <strain evidence="3 4">NBRC 14915</strain>
    </source>
</reference>
<dbReference type="SUPFAM" id="SSF50129">
    <property type="entry name" value="GroES-like"/>
    <property type="match status" value="1"/>
</dbReference>
<dbReference type="InterPro" id="IPR051603">
    <property type="entry name" value="Zinc-ADH_QOR/CCCR"/>
</dbReference>
<dbReference type="PANTHER" id="PTHR44154">
    <property type="entry name" value="QUINONE OXIDOREDUCTASE"/>
    <property type="match status" value="1"/>
</dbReference>
<organism evidence="3 4">
    <name type="scientific">Winogradskya humida</name>
    <dbReference type="NCBI Taxonomy" id="113566"/>
    <lineage>
        <taxon>Bacteria</taxon>
        <taxon>Bacillati</taxon>
        <taxon>Actinomycetota</taxon>
        <taxon>Actinomycetes</taxon>
        <taxon>Micromonosporales</taxon>
        <taxon>Micromonosporaceae</taxon>
        <taxon>Winogradskya</taxon>
    </lineage>
</organism>
<dbReference type="EMBL" id="BOMN01000040">
    <property type="protein sequence ID" value="GIE20230.1"/>
    <property type="molecule type" value="Genomic_DNA"/>
</dbReference>
<dbReference type="Gene3D" id="3.90.180.10">
    <property type="entry name" value="Medium-chain alcohol dehydrogenases, catalytic domain"/>
    <property type="match status" value="1"/>
</dbReference>
<keyword evidence="1" id="KW-0521">NADP</keyword>
<evidence type="ECO:0000313" key="4">
    <source>
        <dbReference type="Proteomes" id="UP000603200"/>
    </source>
</evidence>
<comment type="caution">
    <text evidence="3">The sequence shown here is derived from an EMBL/GenBank/DDBJ whole genome shotgun (WGS) entry which is preliminary data.</text>
</comment>
<dbReference type="SUPFAM" id="SSF51735">
    <property type="entry name" value="NAD(P)-binding Rossmann-fold domains"/>
    <property type="match status" value="1"/>
</dbReference>
<dbReference type="Gene3D" id="3.40.50.720">
    <property type="entry name" value="NAD(P)-binding Rossmann-like Domain"/>
    <property type="match status" value="1"/>
</dbReference>
<dbReference type="InterPro" id="IPR013154">
    <property type="entry name" value="ADH-like_N"/>
</dbReference>
<evidence type="ECO:0000256" key="1">
    <source>
        <dbReference type="ARBA" id="ARBA00022857"/>
    </source>
</evidence>
<dbReference type="Pfam" id="PF13602">
    <property type="entry name" value="ADH_zinc_N_2"/>
    <property type="match status" value="1"/>
</dbReference>
<sequence>MKALAATGYGQPEQLTIADLPVPEPGPGQIQVKIAAAPINPTDIRAVAGLFPVPLDFPYVLGTEFAGTVTSLGAGVTAYQKGDEVFGQALPYSLRAAVGDAPNPSLSTGTLAEYAVFEAATPKIAHRPASVPADLAAVLPISGGTALALMSVAKVQPGESVLVIGATGGVGATVIPLLAGAGAKVIATARTAAAADFLLAGGADRIVGYDEYPSGVDVVLNLVLFADGLPTAALALRPGGRLVSIVWPAPELSQTGRDDIDLHFIFDMDGTHGTREVGQAAAAGKLTVPIAHRYTIDEATEAAIHYARRSPLGKIVVTFP</sequence>
<dbReference type="InterPro" id="IPR011032">
    <property type="entry name" value="GroES-like_sf"/>
</dbReference>
<dbReference type="InterPro" id="IPR020843">
    <property type="entry name" value="ER"/>
</dbReference>
<dbReference type="RefSeq" id="WP_203837408.1">
    <property type="nucleotide sequence ID" value="NZ_BAAATV010000007.1"/>
</dbReference>
<dbReference type="Pfam" id="PF08240">
    <property type="entry name" value="ADH_N"/>
    <property type="match status" value="1"/>
</dbReference>
<dbReference type="Proteomes" id="UP000603200">
    <property type="component" value="Unassembled WGS sequence"/>
</dbReference>
<keyword evidence="4" id="KW-1185">Reference proteome</keyword>
<dbReference type="InterPro" id="IPR036291">
    <property type="entry name" value="NAD(P)-bd_dom_sf"/>
</dbReference>
<protein>
    <submittedName>
        <fullName evidence="3">NADPH:quinone reductase</fullName>
    </submittedName>
</protein>
<accession>A0ABQ3ZNS2</accession>
<dbReference type="SMART" id="SM00829">
    <property type="entry name" value="PKS_ER"/>
    <property type="match status" value="1"/>
</dbReference>